<dbReference type="GO" id="GO:0006355">
    <property type="term" value="P:regulation of DNA-templated transcription"/>
    <property type="evidence" value="ECO:0007669"/>
    <property type="project" value="InterPro"/>
</dbReference>
<evidence type="ECO:0000256" key="3">
    <source>
        <dbReference type="ARBA" id="ARBA00023015"/>
    </source>
</evidence>
<dbReference type="SUPFAM" id="SSF159800">
    <property type="entry name" value="PrpR receptor domain-like"/>
    <property type="match status" value="1"/>
</dbReference>
<organism evidence="7 8">
    <name type="scientific">Clostridium luticellarii</name>
    <dbReference type="NCBI Taxonomy" id="1691940"/>
    <lineage>
        <taxon>Bacteria</taxon>
        <taxon>Bacillati</taxon>
        <taxon>Bacillota</taxon>
        <taxon>Clostridia</taxon>
        <taxon>Eubacteriales</taxon>
        <taxon>Clostridiaceae</taxon>
        <taxon>Clostridium</taxon>
    </lineage>
</organism>
<dbReference type="CDD" id="cd00009">
    <property type="entry name" value="AAA"/>
    <property type="match status" value="1"/>
</dbReference>
<dbReference type="PROSITE" id="PS00676">
    <property type="entry name" value="SIGMA54_INTERACT_2"/>
    <property type="match status" value="1"/>
</dbReference>
<dbReference type="InterPro" id="IPR058031">
    <property type="entry name" value="AAA_lid_NorR"/>
</dbReference>
<dbReference type="InterPro" id="IPR025943">
    <property type="entry name" value="Sigma_54_int_dom_ATP-bd_2"/>
</dbReference>
<dbReference type="InterPro" id="IPR013767">
    <property type="entry name" value="PAS_fold"/>
</dbReference>
<evidence type="ECO:0000313" key="8">
    <source>
        <dbReference type="Proteomes" id="UP000237798"/>
    </source>
</evidence>
<dbReference type="SUPFAM" id="SSF52540">
    <property type="entry name" value="P-loop containing nucleoside triphosphate hydrolases"/>
    <property type="match status" value="1"/>
</dbReference>
<dbReference type="GO" id="GO:0005524">
    <property type="term" value="F:ATP binding"/>
    <property type="evidence" value="ECO:0007669"/>
    <property type="project" value="UniProtKB-KW"/>
</dbReference>
<dbReference type="GO" id="GO:0043565">
    <property type="term" value="F:sequence-specific DNA binding"/>
    <property type="evidence" value="ECO:0007669"/>
    <property type="project" value="InterPro"/>
</dbReference>
<dbReference type="PANTHER" id="PTHR32071:SF121">
    <property type="entry name" value="SIGMA L-DEPENDENT TRANSCRIPTIONAL REGULATOR YQIR-RELATED"/>
    <property type="match status" value="1"/>
</dbReference>
<dbReference type="Gene3D" id="3.30.450.20">
    <property type="entry name" value="PAS domain"/>
    <property type="match status" value="1"/>
</dbReference>
<evidence type="ECO:0000256" key="1">
    <source>
        <dbReference type="ARBA" id="ARBA00022741"/>
    </source>
</evidence>
<dbReference type="Pfam" id="PF00989">
    <property type="entry name" value="PAS"/>
    <property type="match status" value="1"/>
</dbReference>
<dbReference type="InterPro" id="IPR009057">
    <property type="entry name" value="Homeodomain-like_sf"/>
</dbReference>
<dbReference type="SMART" id="SM00091">
    <property type="entry name" value="PAS"/>
    <property type="match status" value="1"/>
</dbReference>
<dbReference type="CDD" id="cd00130">
    <property type="entry name" value="PAS"/>
    <property type="match status" value="1"/>
</dbReference>
<dbReference type="Pfam" id="PF25601">
    <property type="entry name" value="AAA_lid_14"/>
    <property type="match status" value="1"/>
</dbReference>
<dbReference type="EMBL" id="PVXP01000077">
    <property type="protein sequence ID" value="PRR81067.1"/>
    <property type="molecule type" value="Genomic_DNA"/>
</dbReference>
<dbReference type="InterPro" id="IPR027417">
    <property type="entry name" value="P-loop_NTPase"/>
</dbReference>
<dbReference type="SMART" id="SM00382">
    <property type="entry name" value="AAA"/>
    <property type="match status" value="1"/>
</dbReference>
<keyword evidence="1" id="KW-0547">Nucleotide-binding</keyword>
<dbReference type="SUPFAM" id="SSF55785">
    <property type="entry name" value="PYP-like sensor domain (PAS domain)"/>
    <property type="match status" value="1"/>
</dbReference>
<dbReference type="Gene3D" id="3.40.50.300">
    <property type="entry name" value="P-loop containing nucleotide triphosphate hydrolases"/>
    <property type="match status" value="1"/>
</dbReference>
<dbReference type="GO" id="GO:0000156">
    <property type="term" value="F:phosphorelay response regulator activity"/>
    <property type="evidence" value="ECO:0007669"/>
    <property type="project" value="InterPro"/>
</dbReference>
<dbReference type="InterPro" id="IPR000014">
    <property type="entry name" value="PAS"/>
</dbReference>
<evidence type="ECO:0000256" key="4">
    <source>
        <dbReference type="ARBA" id="ARBA00023163"/>
    </source>
</evidence>
<gene>
    <name evidence="7" type="primary">prpR_2</name>
    <name evidence="7" type="ORF">CLLU_32220</name>
</gene>
<dbReference type="Pfam" id="PF00158">
    <property type="entry name" value="Sigma54_activat"/>
    <property type="match status" value="1"/>
</dbReference>
<evidence type="ECO:0000259" key="6">
    <source>
        <dbReference type="PROSITE" id="PS50112"/>
    </source>
</evidence>
<dbReference type="PRINTS" id="PR01590">
    <property type="entry name" value="HTHFIS"/>
</dbReference>
<dbReference type="OrthoDB" id="9803970at2"/>
<dbReference type="PANTHER" id="PTHR32071">
    <property type="entry name" value="TRANSCRIPTIONAL REGULATORY PROTEIN"/>
    <property type="match status" value="1"/>
</dbReference>
<keyword evidence="8" id="KW-1185">Reference proteome</keyword>
<dbReference type="Gene3D" id="1.10.8.60">
    <property type="match status" value="1"/>
</dbReference>
<comment type="caution">
    <text evidence="7">The sequence shown here is derived from an EMBL/GenBank/DDBJ whole genome shotgun (WGS) entry which is preliminary data.</text>
</comment>
<sequence length="626" mass="71478">MKQKVAIMSYDRLTKAIYSNISEDILKNVYVINSKFQDTVNIARKLWKNNDIDVFLAGSSNLEMLRHNIPEASIVEIKISGFGIMEDLAAAKQSSDNVAILTYKKPITDFELYKHIFNIDIISKCFDDYDQLKNMLSDLKKAGISTVIGASMVCDICDEIGLNSIFIYSKDSIVSAINYAIQLQKSIGKQKYRNIQLNAILNYAYSGIMATDENNIIQVYNPMAEKIMGISRKDVIGKPVDKTIENTRLDKIMITKREEINQIQRINGQTILTNRVPLVINGQFKGAVATFQDIKSIQNSERKVRREIYAKGLVAKYTFDDIKGKSKVIRESIILAQKYARSDFTVLITGESGTGKELFVNSIHNASRRKNEAFVAVNCAALPENLLESELFGYEGGAFTGAKKGGKIGLFELAHNGTIFLDEIAEMPKSLQSRFLRVIQEKEVMRIGSDKIIPINVRIISATNKNLWQEVLDKKFREDLYYRLNVLELHIPPLRNRREDIPEISRELISKEFAGLYERYRDKWEKIFKVLMTYDFLGNVRELKNVLKRISVFIGSEDYSYFNAYELVNKIYKKEKSQISTDKEAEIKCILDALAETDGNREAAAEKLNISRTTLWRKMKNYGILS</sequence>
<evidence type="ECO:0000259" key="5">
    <source>
        <dbReference type="PROSITE" id="PS50045"/>
    </source>
</evidence>
<keyword evidence="3" id="KW-0805">Transcription regulation</keyword>
<dbReference type="AlphaFoldDB" id="A0A2T0BB75"/>
<dbReference type="Proteomes" id="UP000237798">
    <property type="component" value="Unassembled WGS sequence"/>
</dbReference>
<dbReference type="PROSITE" id="PS50045">
    <property type="entry name" value="SIGMA54_INTERACT_4"/>
    <property type="match status" value="1"/>
</dbReference>
<dbReference type="FunFam" id="3.40.50.300:FF:000006">
    <property type="entry name" value="DNA-binding transcriptional regulator NtrC"/>
    <property type="match status" value="1"/>
</dbReference>
<keyword evidence="2" id="KW-0067">ATP-binding</keyword>
<evidence type="ECO:0000256" key="2">
    <source>
        <dbReference type="ARBA" id="ARBA00022840"/>
    </source>
</evidence>
<dbReference type="InterPro" id="IPR002078">
    <property type="entry name" value="Sigma_54_int"/>
</dbReference>
<feature type="domain" description="Sigma-54 factor interaction" evidence="5">
    <location>
        <begin position="322"/>
        <end position="552"/>
    </location>
</feature>
<dbReference type="InterPro" id="IPR035965">
    <property type="entry name" value="PAS-like_dom_sf"/>
</dbReference>
<dbReference type="Pfam" id="PF06506">
    <property type="entry name" value="PrpR_N"/>
    <property type="match status" value="1"/>
</dbReference>
<dbReference type="Gene3D" id="3.40.50.10660">
    <property type="entry name" value="PrpR receptor domain-like"/>
    <property type="match status" value="1"/>
</dbReference>
<accession>A0A2T0BB75</accession>
<dbReference type="SUPFAM" id="SSF46689">
    <property type="entry name" value="Homeodomain-like"/>
    <property type="match status" value="1"/>
</dbReference>
<dbReference type="Gene3D" id="3.40.50.2300">
    <property type="match status" value="1"/>
</dbReference>
<keyword evidence="4" id="KW-0804">Transcription</keyword>
<dbReference type="InterPro" id="IPR025662">
    <property type="entry name" value="Sigma_54_int_dom_ATP-bd_1"/>
</dbReference>
<dbReference type="PROSITE" id="PS00675">
    <property type="entry name" value="SIGMA54_INTERACT_1"/>
    <property type="match status" value="1"/>
</dbReference>
<name>A0A2T0BB75_9CLOT</name>
<dbReference type="Gene3D" id="1.10.10.60">
    <property type="entry name" value="Homeodomain-like"/>
    <property type="match status" value="1"/>
</dbReference>
<dbReference type="PROSITE" id="PS50112">
    <property type="entry name" value="PAS"/>
    <property type="match status" value="1"/>
</dbReference>
<proteinExistence type="predicted"/>
<dbReference type="InterPro" id="IPR002197">
    <property type="entry name" value="HTH_Fis"/>
</dbReference>
<reference evidence="7 8" key="1">
    <citation type="submission" date="2018-03" db="EMBL/GenBank/DDBJ databases">
        <title>Genome sequence of Clostridium luticellarii DSM 29923.</title>
        <authorList>
            <person name="Poehlein A."/>
            <person name="Daniel R."/>
        </authorList>
    </citation>
    <scope>NUCLEOTIDE SEQUENCE [LARGE SCALE GENOMIC DNA]</scope>
    <source>
        <strain evidence="7 8">DSM 29923</strain>
    </source>
</reference>
<protein>
    <submittedName>
        <fullName evidence="7">Propionate catabolism operon regulatory protein</fullName>
    </submittedName>
</protein>
<dbReference type="NCBIfam" id="TIGR00229">
    <property type="entry name" value="sensory_box"/>
    <property type="match status" value="1"/>
</dbReference>
<feature type="domain" description="PAS" evidence="6">
    <location>
        <begin position="193"/>
        <end position="238"/>
    </location>
</feature>
<evidence type="ECO:0000313" key="7">
    <source>
        <dbReference type="EMBL" id="PRR81067.1"/>
    </source>
</evidence>
<dbReference type="RefSeq" id="WP_106010775.1">
    <property type="nucleotide sequence ID" value="NZ_PVXP01000077.1"/>
</dbReference>
<dbReference type="InterPro" id="IPR003593">
    <property type="entry name" value="AAA+_ATPase"/>
</dbReference>
<dbReference type="Pfam" id="PF02954">
    <property type="entry name" value="HTH_8"/>
    <property type="match status" value="1"/>
</dbReference>
<dbReference type="InterPro" id="IPR010524">
    <property type="entry name" value="Sig_transdc_resp-reg_PrpR_N"/>
</dbReference>